<dbReference type="SUPFAM" id="SSF56672">
    <property type="entry name" value="DNA/RNA polymerases"/>
    <property type="match status" value="1"/>
</dbReference>
<keyword evidence="6" id="KW-1185">Reference proteome</keyword>
<dbReference type="PANTHER" id="PTHR15503">
    <property type="entry name" value="LDOC1 RELATED"/>
    <property type="match status" value="1"/>
</dbReference>
<evidence type="ECO:0000256" key="2">
    <source>
        <dbReference type="SAM" id="MobiDB-lite"/>
    </source>
</evidence>
<dbReference type="GO" id="GO:0003676">
    <property type="term" value="F:nucleic acid binding"/>
    <property type="evidence" value="ECO:0007669"/>
    <property type="project" value="InterPro"/>
</dbReference>
<dbReference type="InterPro" id="IPR043502">
    <property type="entry name" value="DNA/RNA_pol_sf"/>
</dbReference>
<dbReference type="Gene3D" id="3.10.10.10">
    <property type="entry name" value="HIV Type 1 Reverse Transcriptase, subunit A, domain 1"/>
    <property type="match status" value="1"/>
</dbReference>
<name>A0AAD8ZB86_9TELE</name>
<feature type="non-terminal residue" evidence="5">
    <location>
        <position position="1"/>
    </location>
</feature>
<sequence>MLPVPLLFPILFPQSALTPVPVYGLAPIGGVCASCPSPYFTRATARYRITNRYRTHSPSTKNGLPSGRRNVLWSIPDCPKRGREAAFLPLAARSLLLVAPGPPGKTSSPGAEDTPPRGQAETPEEPMQVGMAGICRNPRERRKNDCPKASQLPPHREWDCPITPKEGAFPPMCRIYPLEEEWTMGQYIKEALQQGYIPRSTSPALASVFFVKKKDGGLRPCVDYRILNELLISYTYPLPLVPTTLEQLRGACYFMKLDLCSAYNLIRIREGDEWKTFSTTSGQYLVLPYRSRSRHSKLFSRLLQFCSKLNIMVNLMSGYHPQANGQVETVNQELGHQPPLYPWNPPTSNQPAVEEWCRCSEQVWEEAHQKLRKAIASYKRKADKRCGETPQYEPGEKVWVSTKDSHAEEGPLTEEGHVSGAPPPPLDIGGGPAYRVRALLDSRRRGTRLQYLVDLEGYGPEEWSWILASQVLDPSLTASFHRKHLLKRA</sequence>
<dbReference type="InterPro" id="IPR032567">
    <property type="entry name" value="RTL1-rel"/>
</dbReference>
<reference evidence="5" key="1">
    <citation type="submission" date="2023-03" db="EMBL/GenBank/DDBJ databases">
        <title>Electrophorus voltai genome.</title>
        <authorList>
            <person name="Bian C."/>
        </authorList>
    </citation>
    <scope>NUCLEOTIDE SEQUENCE</scope>
    <source>
        <strain evidence="5">CB-2022</strain>
        <tissue evidence="5">Muscle</tissue>
    </source>
</reference>
<comment type="caution">
    <text evidence="5">The sequence shown here is derived from an EMBL/GenBank/DDBJ whole genome shotgun (WGS) entry which is preliminary data.</text>
</comment>
<comment type="subcellular location">
    <subcellularLocation>
        <location evidence="1">Nucleus</location>
    </subcellularLocation>
</comment>
<feature type="region of interest" description="Disordered" evidence="2">
    <location>
        <begin position="403"/>
        <end position="430"/>
    </location>
</feature>
<accession>A0AAD8ZB86</accession>
<dbReference type="SUPFAM" id="SSF54160">
    <property type="entry name" value="Chromo domain-like"/>
    <property type="match status" value="1"/>
</dbReference>
<dbReference type="InterPro" id="IPR012337">
    <property type="entry name" value="RNaseH-like_sf"/>
</dbReference>
<organism evidence="5 6">
    <name type="scientific">Electrophorus voltai</name>
    <dbReference type="NCBI Taxonomy" id="2609070"/>
    <lineage>
        <taxon>Eukaryota</taxon>
        <taxon>Metazoa</taxon>
        <taxon>Chordata</taxon>
        <taxon>Craniata</taxon>
        <taxon>Vertebrata</taxon>
        <taxon>Euteleostomi</taxon>
        <taxon>Actinopterygii</taxon>
        <taxon>Neopterygii</taxon>
        <taxon>Teleostei</taxon>
        <taxon>Ostariophysi</taxon>
        <taxon>Gymnotiformes</taxon>
        <taxon>Gymnotoidei</taxon>
        <taxon>Gymnotidae</taxon>
        <taxon>Electrophorus</taxon>
    </lineage>
</organism>
<evidence type="ECO:0000313" key="6">
    <source>
        <dbReference type="Proteomes" id="UP001239994"/>
    </source>
</evidence>
<dbReference type="PROSITE" id="PS50013">
    <property type="entry name" value="CHROMO_2"/>
    <property type="match status" value="1"/>
</dbReference>
<dbReference type="InterPro" id="IPR000953">
    <property type="entry name" value="Chromo/chromo_shadow_dom"/>
</dbReference>
<evidence type="ECO:0000313" key="5">
    <source>
        <dbReference type="EMBL" id="KAK1796423.1"/>
    </source>
</evidence>
<dbReference type="CDD" id="cd01647">
    <property type="entry name" value="RT_LTR"/>
    <property type="match status" value="1"/>
</dbReference>
<keyword evidence="3" id="KW-0732">Signal</keyword>
<dbReference type="GO" id="GO:0006259">
    <property type="term" value="P:DNA metabolic process"/>
    <property type="evidence" value="ECO:0007669"/>
    <property type="project" value="UniProtKB-ARBA"/>
</dbReference>
<dbReference type="Pfam" id="PF00078">
    <property type="entry name" value="RVT_1"/>
    <property type="match status" value="1"/>
</dbReference>
<dbReference type="Gene3D" id="2.40.50.40">
    <property type="match status" value="1"/>
</dbReference>
<evidence type="ECO:0000256" key="3">
    <source>
        <dbReference type="SAM" id="SignalP"/>
    </source>
</evidence>
<evidence type="ECO:0000259" key="4">
    <source>
        <dbReference type="PROSITE" id="PS50013"/>
    </source>
</evidence>
<feature type="compositionally biased region" description="Basic and acidic residues" evidence="2">
    <location>
        <begin position="403"/>
        <end position="417"/>
    </location>
</feature>
<dbReference type="GO" id="GO:0005634">
    <property type="term" value="C:nucleus"/>
    <property type="evidence" value="ECO:0007669"/>
    <property type="project" value="UniProtKB-SubCell"/>
</dbReference>
<dbReference type="SUPFAM" id="SSF53098">
    <property type="entry name" value="Ribonuclease H-like"/>
    <property type="match status" value="1"/>
</dbReference>
<dbReference type="InterPro" id="IPR000477">
    <property type="entry name" value="RT_dom"/>
</dbReference>
<feature type="region of interest" description="Disordered" evidence="2">
    <location>
        <begin position="99"/>
        <end position="127"/>
    </location>
</feature>
<dbReference type="InterPro" id="IPR016197">
    <property type="entry name" value="Chromo-like_dom_sf"/>
</dbReference>
<feature type="domain" description="Chromo" evidence="4">
    <location>
        <begin position="434"/>
        <end position="489"/>
    </location>
</feature>
<protein>
    <recommendedName>
        <fullName evidence="4">Chromo domain-containing protein</fullName>
    </recommendedName>
</protein>
<feature type="signal peptide" evidence="3">
    <location>
        <begin position="1"/>
        <end position="17"/>
    </location>
</feature>
<dbReference type="EMBL" id="JAROKS010000015">
    <property type="protein sequence ID" value="KAK1796423.1"/>
    <property type="molecule type" value="Genomic_DNA"/>
</dbReference>
<dbReference type="Proteomes" id="UP001239994">
    <property type="component" value="Unassembled WGS sequence"/>
</dbReference>
<evidence type="ECO:0000256" key="1">
    <source>
        <dbReference type="ARBA" id="ARBA00004123"/>
    </source>
</evidence>
<dbReference type="PANTHER" id="PTHR15503:SF22">
    <property type="entry name" value="TRANSPOSON TY3-I GAG POLYPROTEIN"/>
    <property type="match status" value="1"/>
</dbReference>
<feature type="chain" id="PRO_5042247640" description="Chromo domain-containing protein" evidence="3">
    <location>
        <begin position="18"/>
        <end position="489"/>
    </location>
</feature>
<gene>
    <name evidence="5" type="ORF">P4O66_009470</name>
</gene>
<proteinExistence type="predicted"/>
<dbReference type="InterPro" id="IPR036397">
    <property type="entry name" value="RNaseH_sf"/>
</dbReference>
<dbReference type="AlphaFoldDB" id="A0AAD8ZB86"/>
<dbReference type="Gene3D" id="3.30.420.10">
    <property type="entry name" value="Ribonuclease H-like superfamily/Ribonuclease H"/>
    <property type="match status" value="1"/>
</dbReference>